<comment type="subcellular location">
    <subcellularLocation>
        <location evidence="1">Cytoplasm</location>
    </subcellularLocation>
</comment>
<dbReference type="Pfam" id="PF04493">
    <property type="entry name" value="Endonuclease_5"/>
    <property type="match status" value="1"/>
</dbReference>
<dbReference type="EMBL" id="NCKV01008607">
    <property type="protein sequence ID" value="RWS22506.1"/>
    <property type="molecule type" value="Genomic_DNA"/>
</dbReference>
<dbReference type="HAMAP" id="MF_00801">
    <property type="entry name" value="Endonuclease_5"/>
    <property type="match status" value="1"/>
</dbReference>
<evidence type="ECO:0000313" key="7">
    <source>
        <dbReference type="Proteomes" id="UP000288716"/>
    </source>
</evidence>
<sequence>MSEQQTELWLKEQDRLREQIILEDAAGGQEFFRLIAGLDISYSKYDFSKAVVTLVVLDSDLNIVYSHSSKLNDIVVPYIPGFLAFREVAPLLNEITFLQKSNPELMPDVVLIDGNGILHKNGFGLASHFGVCSDMVTIGVAKNPYIFENVSDSKRRSKESYKCSSETLKLVGDYFEIKHPLTDKVVGVGIKTTVEAKKPVYVSVGHKCSLSTAISVTVKCCKYRVPEPLRLADKISRHELSKF</sequence>
<dbReference type="Proteomes" id="UP000288716">
    <property type="component" value="Unassembled WGS sequence"/>
</dbReference>
<dbReference type="GO" id="GO:0016891">
    <property type="term" value="F:RNA endonuclease activity producing 5'-phosphomonoesters, hydrolytic mechanism"/>
    <property type="evidence" value="ECO:0007669"/>
    <property type="project" value="TreeGrafter"/>
</dbReference>
<evidence type="ECO:0000313" key="6">
    <source>
        <dbReference type="EMBL" id="RWS22506.1"/>
    </source>
</evidence>
<evidence type="ECO:0000256" key="5">
    <source>
        <dbReference type="ARBA" id="ARBA00022801"/>
    </source>
</evidence>
<accession>A0A443S4N8</accession>
<name>A0A443S4N8_9ACAR</name>
<dbReference type="PANTHER" id="PTHR28511">
    <property type="entry name" value="ENDONUCLEASE V"/>
    <property type="match status" value="1"/>
</dbReference>
<dbReference type="GO" id="GO:0005737">
    <property type="term" value="C:cytoplasm"/>
    <property type="evidence" value="ECO:0007669"/>
    <property type="project" value="UniProtKB-SubCell"/>
</dbReference>
<dbReference type="GO" id="GO:0006281">
    <property type="term" value="P:DNA repair"/>
    <property type="evidence" value="ECO:0007669"/>
    <property type="project" value="InterPro"/>
</dbReference>
<dbReference type="VEuPathDB" id="VectorBase:LDEU009534"/>
<proteinExistence type="inferred from homology"/>
<dbReference type="GO" id="GO:0003727">
    <property type="term" value="F:single-stranded RNA binding"/>
    <property type="evidence" value="ECO:0007669"/>
    <property type="project" value="TreeGrafter"/>
</dbReference>
<evidence type="ECO:0000256" key="3">
    <source>
        <dbReference type="ARBA" id="ARBA00022722"/>
    </source>
</evidence>
<dbReference type="AlphaFoldDB" id="A0A443S4N8"/>
<reference evidence="6 7" key="1">
    <citation type="journal article" date="2018" name="Gigascience">
        <title>Genomes of trombidid mites reveal novel predicted allergens and laterally-transferred genes associated with secondary metabolism.</title>
        <authorList>
            <person name="Dong X."/>
            <person name="Chaisiri K."/>
            <person name="Xia D."/>
            <person name="Armstrong S.D."/>
            <person name="Fang Y."/>
            <person name="Donnelly M.J."/>
            <person name="Kadowaki T."/>
            <person name="McGarry J.W."/>
            <person name="Darby A.C."/>
            <person name="Makepeace B.L."/>
        </authorList>
    </citation>
    <scope>NUCLEOTIDE SEQUENCE [LARGE SCALE GENOMIC DNA]</scope>
    <source>
        <strain evidence="6">UoL-UT</strain>
    </source>
</reference>
<evidence type="ECO:0000256" key="4">
    <source>
        <dbReference type="ARBA" id="ARBA00022759"/>
    </source>
</evidence>
<dbReference type="OrthoDB" id="20018at2759"/>
<organism evidence="6 7">
    <name type="scientific">Leptotrombidium deliense</name>
    <dbReference type="NCBI Taxonomy" id="299467"/>
    <lineage>
        <taxon>Eukaryota</taxon>
        <taxon>Metazoa</taxon>
        <taxon>Ecdysozoa</taxon>
        <taxon>Arthropoda</taxon>
        <taxon>Chelicerata</taxon>
        <taxon>Arachnida</taxon>
        <taxon>Acari</taxon>
        <taxon>Acariformes</taxon>
        <taxon>Trombidiformes</taxon>
        <taxon>Prostigmata</taxon>
        <taxon>Anystina</taxon>
        <taxon>Parasitengona</taxon>
        <taxon>Trombiculoidea</taxon>
        <taxon>Trombiculidae</taxon>
        <taxon>Leptotrombidium</taxon>
    </lineage>
</organism>
<protein>
    <recommendedName>
        <fullName evidence="8">Endonuclease V-like protein</fullName>
    </recommendedName>
</protein>
<keyword evidence="3" id="KW-0540">Nuclease</keyword>
<dbReference type="STRING" id="299467.A0A443S4N8"/>
<keyword evidence="5" id="KW-0378">Hydrolase</keyword>
<keyword evidence="7" id="KW-1185">Reference proteome</keyword>
<evidence type="ECO:0000256" key="1">
    <source>
        <dbReference type="ARBA" id="ARBA00004496"/>
    </source>
</evidence>
<dbReference type="GO" id="GO:0005730">
    <property type="term" value="C:nucleolus"/>
    <property type="evidence" value="ECO:0007669"/>
    <property type="project" value="TreeGrafter"/>
</dbReference>
<comment type="caution">
    <text evidence="6">The sequence shown here is derived from an EMBL/GenBank/DDBJ whole genome shotgun (WGS) entry which is preliminary data.</text>
</comment>
<keyword evidence="4" id="KW-0255">Endonuclease</keyword>
<evidence type="ECO:0000256" key="2">
    <source>
        <dbReference type="ARBA" id="ARBA00022490"/>
    </source>
</evidence>
<dbReference type="Gene3D" id="3.30.2170.10">
    <property type="entry name" value="archaeoglobus fulgidus dsm 4304 superfamily"/>
    <property type="match status" value="1"/>
</dbReference>
<dbReference type="PANTHER" id="PTHR28511:SF1">
    <property type="entry name" value="ENDONUCLEASE V"/>
    <property type="match status" value="1"/>
</dbReference>
<dbReference type="CDD" id="cd06559">
    <property type="entry name" value="Endonuclease_V"/>
    <property type="match status" value="1"/>
</dbReference>
<keyword evidence="2" id="KW-0963">Cytoplasm</keyword>
<gene>
    <name evidence="6" type="ORF">B4U80_10974</name>
</gene>
<dbReference type="InterPro" id="IPR007581">
    <property type="entry name" value="Endonuclease-V"/>
</dbReference>
<evidence type="ECO:0008006" key="8">
    <source>
        <dbReference type="Google" id="ProtNLM"/>
    </source>
</evidence>